<name>A0ABW6HPY7_9FLAO</name>
<dbReference type="PROSITE" id="PS51257">
    <property type="entry name" value="PROKAR_LIPOPROTEIN"/>
    <property type="match status" value="1"/>
</dbReference>
<dbReference type="Proteomes" id="UP001600039">
    <property type="component" value="Unassembled WGS sequence"/>
</dbReference>
<dbReference type="Pfam" id="PF16148">
    <property type="entry name" value="DUF4856"/>
    <property type="match status" value="1"/>
</dbReference>
<comment type="caution">
    <text evidence="2">The sequence shown here is derived from an EMBL/GenBank/DDBJ whole genome shotgun (WGS) entry which is preliminary data.</text>
</comment>
<feature type="chain" id="PRO_5045655598" evidence="1">
    <location>
        <begin position="28"/>
        <end position="410"/>
    </location>
</feature>
<dbReference type="EMBL" id="JBHZQA010000011">
    <property type="protein sequence ID" value="MFE3849124.1"/>
    <property type="molecule type" value="Genomic_DNA"/>
</dbReference>
<accession>A0ABW6HPY7</accession>
<evidence type="ECO:0000313" key="2">
    <source>
        <dbReference type="EMBL" id="MFE3849124.1"/>
    </source>
</evidence>
<proteinExistence type="predicted"/>
<keyword evidence="3" id="KW-1185">Reference proteome</keyword>
<feature type="signal peptide" evidence="1">
    <location>
        <begin position="1"/>
        <end position="27"/>
    </location>
</feature>
<evidence type="ECO:0000256" key="1">
    <source>
        <dbReference type="SAM" id="SignalP"/>
    </source>
</evidence>
<reference evidence="2 3" key="1">
    <citation type="submission" date="2024-06" db="EMBL/GenBank/DDBJ databases">
        <title>Flavobacterium spp. isolated from glacier.</title>
        <authorList>
            <person name="Han D."/>
        </authorList>
    </citation>
    <scope>NUCLEOTIDE SEQUENCE [LARGE SCALE GENOMIC DNA]</scope>
    <source>
        <strain evidence="2 3">LB3P45</strain>
    </source>
</reference>
<gene>
    <name evidence="2" type="ORF">ACFX5D_14220</name>
</gene>
<evidence type="ECO:0000313" key="3">
    <source>
        <dbReference type="Proteomes" id="UP001600039"/>
    </source>
</evidence>
<keyword evidence="1" id="KW-0732">Signal</keyword>
<dbReference type="InterPro" id="IPR032331">
    <property type="entry name" value="DUF4856"/>
</dbReference>
<sequence>MNFKKISLSAFPILVLVLSSCSNDDNAAAEESFNYTVPTTYTFERNAVTSVDYSGQSSRLLMLDEMGKYFSTAATNGTVADDTVLSEMYLNTNNRYTGAGLNASGKQLKDKTAASKDYFSLYLGGGSIAEQVSVRDLFETQFDNADAASQGKTASAGVAGVYLDGTSKRLFAANGLEPQQVLLKGMMGACFMDQIANNYLSLNKLDESTNKADNTRKILVAGKSYTAMEHTWDEAYGYIYGADNLTVTPNVFKHWSSYINQVNADTDFNTLKADIEMAFRKGRAAIVANDYAVRDTQIDIIKAKLALVSAVRAVFYLQEGKGKLATDNGAKAFHALSEGYGFIMALRYTNIPGTNSPYFTKAEVDIMLSSMVSGTNGLWAIDTLGAKLDAISSQIATKFSFTVVQAATVN</sequence>
<protein>
    <submittedName>
        <fullName evidence="2">DUF4856 domain-containing protein</fullName>
    </submittedName>
</protein>
<dbReference type="RefSeq" id="WP_379858873.1">
    <property type="nucleotide sequence ID" value="NZ_JBHZQA010000011.1"/>
</dbReference>
<organism evidence="2 3">
    <name type="scientific">Flavobacterium fructosi</name>
    <dbReference type="NCBI Taxonomy" id="3230416"/>
    <lineage>
        <taxon>Bacteria</taxon>
        <taxon>Pseudomonadati</taxon>
        <taxon>Bacteroidota</taxon>
        <taxon>Flavobacteriia</taxon>
        <taxon>Flavobacteriales</taxon>
        <taxon>Flavobacteriaceae</taxon>
        <taxon>Flavobacterium</taxon>
    </lineage>
</organism>